<accession>A0A317DPE5</accession>
<gene>
    <name evidence="4" type="ORF">DKT69_08170</name>
</gene>
<dbReference type="Pfam" id="PF00550">
    <property type="entry name" value="PP-binding"/>
    <property type="match status" value="1"/>
</dbReference>
<dbReference type="PROSITE" id="PS00012">
    <property type="entry name" value="PHOSPHOPANTETHEINE"/>
    <property type="match status" value="1"/>
</dbReference>
<evidence type="ECO:0000256" key="2">
    <source>
        <dbReference type="ARBA" id="ARBA00022553"/>
    </source>
</evidence>
<feature type="domain" description="Carrier" evidence="3">
    <location>
        <begin position="3"/>
        <end position="81"/>
    </location>
</feature>
<dbReference type="InterPro" id="IPR036736">
    <property type="entry name" value="ACP-like_sf"/>
</dbReference>
<evidence type="ECO:0000259" key="3">
    <source>
        <dbReference type="PROSITE" id="PS50075"/>
    </source>
</evidence>
<evidence type="ECO:0000256" key="1">
    <source>
        <dbReference type="ARBA" id="ARBA00022450"/>
    </source>
</evidence>
<dbReference type="InterPro" id="IPR006162">
    <property type="entry name" value="Ppantetheine_attach_site"/>
</dbReference>
<dbReference type="GO" id="GO:0031177">
    <property type="term" value="F:phosphopantetheine binding"/>
    <property type="evidence" value="ECO:0007669"/>
    <property type="project" value="InterPro"/>
</dbReference>
<name>A0A317DPE5_9ACTN</name>
<dbReference type="AlphaFoldDB" id="A0A317DPE5"/>
<dbReference type="Gene3D" id="1.10.1200.10">
    <property type="entry name" value="ACP-like"/>
    <property type="match status" value="1"/>
</dbReference>
<dbReference type="PROSITE" id="PS50075">
    <property type="entry name" value="CARRIER"/>
    <property type="match status" value="1"/>
</dbReference>
<comment type="caution">
    <text evidence="4">The sequence shown here is derived from an EMBL/GenBank/DDBJ whole genome shotgun (WGS) entry which is preliminary data.</text>
</comment>
<dbReference type="RefSeq" id="WP_109800972.1">
    <property type="nucleotide sequence ID" value="NZ_QGKS01000162.1"/>
</dbReference>
<dbReference type="SMART" id="SM00823">
    <property type="entry name" value="PKS_PP"/>
    <property type="match status" value="1"/>
</dbReference>
<organism evidence="4 5">
    <name type="scientific">Micromonospora sicca</name>
    <dbReference type="NCBI Taxonomy" id="2202420"/>
    <lineage>
        <taxon>Bacteria</taxon>
        <taxon>Bacillati</taxon>
        <taxon>Actinomycetota</taxon>
        <taxon>Actinomycetes</taxon>
        <taxon>Micromonosporales</taxon>
        <taxon>Micromonosporaceae</taxon>
        <taxon>Micromonospora</taxon>
    </lineage>
</organism>
<dbReference type="InterPro" id="IPR009081">
    <property type="entry name" value="PP-bd_ACP"/>
</dbReference>
<dbReference type="OrthoDB" id="156693at2"/>
<protein>
    <recommendedName>
        <fullName evidence="3">Carrier domain-containing protein</fullName>
    </recommendedName>
</protein>
<proteinExistence type="predicted"/>
<keyword evidence="1" id="KW-0596">Phosphopantetheine</keyword>
<evidence type="ECO:0000313" key="4">
    <source>
        <dbReference type="EMBL" id="PWR15970.1"/>
    </source>
</evidence>
<keyword evidence="2" id="KW-0597">Phosphoprotein</keyword>
<sequence>MTSFTLDDLRELLGSIAGVDEFTDLSGDIADVPLADLGYDSLAMLELAGHVQRRYGVSIPDEAVERMTTPRGTVDYINAQFATVG</sequence>
<reference evidence="4 5" key="1">
    <citation type="submission" date="2018-05" db="EMBL/GenBank/DDBJ databases">
        <title>Micromonosporas from Atacama Desert.</title>
        <authorList>
            <person name="Carro L."/>
            <person name="Golinska P."/>
            <person name="Klenk H.-P."/>
            <person name="Goodfellow M."/>
        </authorList>
    </citation>
    <scope>NUCLEOTIDE SEQUENCE [LARGE SCALE GENOMIC DNA]</scope>
    <source>
        <strain evidence="4 5">4G51</strain>
    </source>
</reference>
<dbReference type="Proteomes" id="UP000246050">
    <property type="component" value="Unassembled WGS sequence"/>
</dbReference>
<dbReference type="EMBL" id="QGKS01000162">
    <property type="protein sequence ID" value="PWR15970.1"/>
    <property type="molecule type" value="Genomic_DNA"/>
</dbReference>
<dbReference type="InterPro" id="IPR020806">
    <property type="entry name" value="PKS_PP-bd"/>
</dbReference>
<dbReference type="SUPFAM" id="SSF47336">
    <property type="entry name" value="ACP-like"/>
    <property type="match status" value="1"/>
</dbReference>
<evidence type="ECO:0000313" key="5">
    <source>
        <dbReference type="Proteomes" id="UP000246050"/>
    </source>
</evidence>